<accession>A0A1M7HSX5</accession>
<dbReference type="SUPFAM" id="SSF52418">
    <property type="entry name" value="Nucleoside phosphorylase/phosphoribosyltransferase catalytic domain"/>
    <property type="match status" value="1"/>
</dbReference>
<keyword evidence="2 8" id="KW-0328">Glycosyltransferase</keyword>
<dbReference type="InterPro" id="IPR036390">
    <property type="entry name" value="WH_DNA-bd_sf"/>
</dbReference>
<keyword evidence="9" id="KW-1185">Reference proteome</keyword>
<dbReference type="Gene3D" id="1.10.10.10">
    <property type="entry name" value="Winged helix-like DNA-binding domain superfamily/Winged helix DNA-binding domain"/>
    <property type="match status" value="1"/>
</dbReference>
<dbReference type="PANTHER" id="PTHR30118">
    <property type="entry name" value="HTH-TYPE TRANSCRIPTIONAL REGULATOR LEUO-RELATED"/>
    <property type="match status" value="1"/>
</dbReference>
<name>A0A1M7HSX5_9RHOB</name>
<keyword evidence="5" id="KW-0238">DNA-binding</keyword>
<dbReference type="InterPro" id="IPR036388">
    <property type="entry name" value="WH-like_DNA-bd_sf"/>
</dbReference>
<dbReference type="InterPro" id="IPR036320">
    <property type="entry name" value="Glycosyl_Trfase_fam3_N_dom_sf"/>
</dbReference>
<organism evidence="8 9">
    <name type="scientific">Roseovarius pacificus</name>
    <dbReference type="NCBI Taxonomy" id="337701"/>
    <lineage>
        <taxon>Bacteria</taxon>
        <taxon>Pseudomonadati</taxon>
        <taxon>Pseudomonadota</taxon>
        <taxon>Alphaproteobacteria</taxon>
        <taxon>Rhodobacterales</taxon>
        <taxon>Roseobacteraceae</taxon>
        <taxon>Roseovarius</taxon>
    </lineage>
</organism>
<gene>
    <name evidence="8" type="ORF">SAMN05444398_11388</name>
</gene>
<dbReference type="RefSeq" id="WP_073036560.1">
    <property type="nucleotide sequence ID" value="NZ_BMLR01000013.1"/>
</dbReference>
<evidence type="ECO:0000256" key="4">
    <source>
        <dbReference type="ARBA" id="ARBA00023015"/>
    </source>
</evidence>
<dbReference type="GO" id="GO:0003677">
    <property type="term" value="F:DNA binding"/>
    <property type="evidence" value="ECO:0007669"/>
    <property type="project" value="UniProtKB-KW"/>
</dbReference>
<dbReference type="Gene3D" id="3.40.1030.10">
    <property type="entry name" value="Nucleoside phosphorylase/phosphoribosyltransferase catalytic domain"/>
    <property type="match status" value="1"/>
</dbReference>
<keyword evidence="4" id="KW-0805">Transcription regulation</keyword>
<keyword evidence="3 8" id="KW-0808">Transferase</keyword>
<evidence type="ECO:0000256" key="5">
    <source>
        <dbReference type="ARBA" id="ARBA00023125"/>
    </source>
</evidence>
<keyword evidence="6" id="KW-0804">Transcription</keyword>
<sequence length="472" mass="51735">MDSVKTDEDTSMTELIQDLDRLKLLVAFDAILVEGTLARAAGKLGKTPSAMSRILRQLREHYGQELFERTGKGMVPTAFAENLRPRIRALVAEANSLLLPECDSKPVRDSLLSQPPLALNQWRQPDRGPGATDIAQRIAVMNKNPEASLRFASYIATIGNTAGQTRPLNAAEADDAFTILLSGQPADVQIGAFLIALQSRGLTEQELVGFTRAARRHSHLDDPGTGPFDLDWPAYLSPRTQGAPLFIHAARLVARAGYRVLMHGPHNSVVHRAFDYAQLPVLTKPEAEHADDNHGILAYLPIENFAPDLRKLHWLYPLFMMPNATQYVSALLNPGAAPATLAGIRGSDRPKLQLEAAKELGWDRFAVLLGHRDAAQIVPHRSQALFVLRDGEVTQNRLFGPASNGNANPETNDNFSRLEKWQAIWDGSVTHPDATAAIIETAAVALNLLSISATPMDHSRAEAAELWANRRK</sequence>
<dbReference type="AlphaFoldDB" id="A0A1M7HSX5"/>
<evidence type="ECO:0000313" key="8">
    <source>
        <dbReference type="EMBL" id="SHM31540.1"/>
    </source>
</evidence>
<evidence type="ECO:0000313" key="9">
    <source>
        <dbReference type="Proteomes" id="UP000183974"/>
    </source>
</evidence>
<evidence type="ECO:0000256" key="2">
    <source>
        <dbReference type="ARBA" id="ARBA00022676"/>
    </source>
</evidence>
<dbReference type="SUPFAM" id="SSF46785">
    <property type="entry name" value="Winged helix' DNA-binding domain"/>
    <property type="match status" value="1"/>
</dbReference>
<dbReference type="InterPro" id="IPR017459">
    <property type="entry name" value="Glycosyl_Trfase_fam3_N_dom"/>
</dbReference>
<protein>
    <submittedName>
        <fullName evidence="8">Anthranilate phosphoribosyltransferase</fullName>
    </submittedName>
</protein>
<dbReference type="PANTHER" id="PTHR30118:SF15">
    <property type="entry name" value="TRANSCRIPTIONAL REGULATORY PROTEIN"/>
    <property type="match status" value="1"/>
</dbReference>
<evidence type="ECO:0000256" key="3">
    <source>
        <dbReference type="ARBA" id="ARBA00022679"/>
    </source>
</evidence>
<dbReference type="InterPro" id="IPR000847">
    <property type="entry name" value="LysR_HTH_N"/>
</dbReference>
<reference evidence="8 9" key="1">
    <citation type="submission" date="2016-11" db="EMBL/GenBank/DDBJ databases">
        <authorList>
            <person name="Jaros S."/>
            <person name="Januszkiewicz K."/>
            <person name="Wedrychowicz H."/>
        </authorList>
    </citation>
    <scope>NUCLEOTIDE SEQUENCE [LARGE SCALE GENOMIC DNA]</scope>
    <source>
        <strain evidence="8 9">DSM 29589</strain>
    </source>
</reference>
<feature type="domain" description="HTH lysR-type" evidence="7">
    <location>
        <begin position="20"/>
        <end position="77"/>
    </location>
</feature>
<proteinExistence type="inferred from homology"/>
<dbReference type="Pfam" id="PF00126">
    <property type="entry name" value="HTH_1"/>
    <property type="match status" value="1"/>
</dbReference>
<dbReference type="SUPFAM" id="SSF47648">
    <property type="entry name" value="Nucleoside phosphorylase/phosphoribosyltransferase N-terminal domain"/>
    <property type="match status" value="1"/>
</dbReference>
<dbReference type="GO" id="GO:0003700">
    <property type="term" value="F:DNA-binding transcription factor activity"/>
    <property type="evidence" value="ECO:0007669"/>
    <property type="project" value="InterPro"/>
</dbReference>
<dbReference type="InterPro" id="IPR035902">
    <property type="entry name" value="Nuc_phospho_transferase"/>
</dbReference>
<dbReference type="PROSITE" id="PS50931">
    <property type="entry name" value="HTH_LYSR"/>
    <property type="match status" value="1"/>
</dbReference>
<dbReference type="Proteomes" id="UP000183974">
    <property type="component" value="Unassembled WGS sequence"/>
</dbReference>
<evidence type="ECO:0000256" key="1">
    <source>
        <dbReference type="ARBA" id="ARBA00009437"/>
    </source>
</evidence>
<dbReference type="Gene3D" id="1.20.970.10">
    <property type="entry name" value="Transferase, Pyrimidine Nucleoside Phosphorylase, Chain C"/>
    <property type="match status" value="1"/>
</dbReference>
<comment type="similarity">
    <text evidence="1">Belongs to the LysR transcriptional regulatory family.</text>
</comment>
<dbReference type="GO" id="GO:0016757">
    <property type="term" value="F:glycosyltransferase activity"/>
    <property type="evidence" value="ECO:0007669"/>
    <property type="project" value="UniProtKB-KW"/>
</dbReference>
<dbReference type="EMBL" id="FRBR01000013">
    <property type="protein sequence ID" value="SHM31540.1"/>
    <property type="molecule type" value="Genomic_DNA"/>
</dbReference>
<dbReference type="Pfam" id="PF02885">
    <property type="entry name" value="Glycos_trans_3N"/>
    <property type="match status" value="1"/>
</dbReference>
<dbReference type="OrthoDB" id="8455878at2"/>
<evidence type="ECO:0000256" key="6">
    <source>
        <dbReference type="ARBA" id="ARBA00023163"/>
    </source>
</evidence>
<evidence type="ECO:0000259" key="7">
    <source>
        <dbReference type="PROSITE" id="PS50931"/>
    </source>
</evidence>
<dbReference type="InterPro" id="IPR050389">
    <property type="entry name" value="LysR-type_TF"/>
</dbReference>
<dbReference type="STRING" id="337701.SAMN05444398_11388"/>